<organism evidence="1 2">
    <name type="scientific">Anopheles christyi</name>
    <dbReference type="NCBI Taxonomy" id="43041"/>
    <lineage>
        <taxon>Eukaryota</taxon>
        <taxon>Metazoa</taxon>
        <taxon>Ecdysozoa</taxon>
        <taxon>Arthropoda</taxon>
        <taxon>Hexapoda</taxon>
        <taxon>Insecta</taxon>
        <taxon>Pterygota</taxon>
        <taxon>Neoptera</taxon>
        <taxon>Endopterygota</taxon>
        <taxon>Diptera</taxon>
        <taxon>Nematocera</taxon>
        <taxon>Culicoidea</taxon>
        <taxon>Culicidae</taxon>
        <taxon>Anophelinae</taxon>
        <taxon>Anopheles</taxon>
    </lineage>
</organism>
<sequence>MILAPHIGIEHLELRLTLVKLLMVALFHRNPGMGFVHLDSESVSNTLYLLNPA</sequence>
<evidence type="ECO:0000313" key="1">
    <source>
        <dbReference type="EnsemblMetazoa" id="ACHR014200-PA"/>
    </source>
</evidence>
<dbReference type="Proteomes" id="UP000075881">
    <property type="component" value="Unassembled WGS sequence"/>
</dbReference>
<reference evidence="1" key="2">
    <citation type="submission" date="2020-05" db="UniProtKB">
        <authorList>
            <consortium name="EnsemblMetazoa"/>
        </authorList>
    </citation>
    <scope>IDENTIFICATION</scope>
    <source>
        <strain evidence="1">ACHKN1017</strain>
    </source>
</reference>
<dbReference type="AlphaFoldDB" id="A0A182KIB0"/>
<reference evidence="2" key="1">
    <citation type="submission" date="2013-03" db="EMBL/GenBank/DDBJ databases">
        <title>The Genome Sequence of Anopheles christyi ACHKN1017.</title>
        <authorList>
            <consortium name="The Broad Institute Genomics Platform"/>
            <person name="Neafsey D.E."/>
            <person name="Besansky N."/>
            <person name="Walker B."/>
            <person name="Young S.K."/>
            <person name="Zeng Q."/>
            <person name="Gargeya S."/>
            <person name="Fitzgerald M."/>
            <person name="Haas B."/>
            <person name="Abouelleil A."/>
            <person name="Allen A.W."/>
            <person name="Alvarado L."/>
            <person name="Arachchi H.M."/>
            <person name="Berlin A.M."/>
            <person name="Chapman S.B."/>
            <person name="Gainer-Dewar J."/>
            <person name="Goldberg J."/>
            <person name="Griggs A."/>
            <person name="Gujja S."/>
            <person name="Hansen M."/>
            <person name="Howarth C."/>
            <person name="Imamovic A."/>
            <person name="Ireland A."/>
            <person name="Larimer J."/>
            <person name="McCowan C."/>
            <person name="Murphy C."/>
            <person name="Pearson M."/>
            <person name="Poon T.W."/>
            <person name="Priest M."/>
            <person name="Roberts A."/>
            <person name="Saif S."/>
            <person name="Shea T."/>
            <person name="Sisk P."/>
            <person name="Sykes S."/>
            <person name="Wortman J."/>
            <person name="Nusbaum C."/>
            <person name="Birren B."/>
        </authorList>
    </citation>
    <scope>NUCLEOTIDE SEQUENCE [LARGE SCALE GENOMIC DNA]</scope>
    <source>
        <strain evidence="2">ACHKN1017</strain>
    </source>
</reference>
<accession>A0A182KIB0</accession>
<keyword evidence="2" id="KW-1185">Reference proteome</keyword>
<protein>
    <submittedName>
        <fullName evidence="1">Uncharacterized protein</fullName>
    </submittedName>
</protein>
<name>A0A182KIB0_9DIPT</name>
<dbReference type="EnsemblMetazoa" id="ACHR014200-RA">
    <property type="protein sequence ID" value="ACHR014200-PA"/>
    <property type="gene ID" value="ACHR014200"/>
</dbReference>
<evidence type="ECO:0000313" key="2">
    <source>
        <dbReference type="Proteomes" id="UP000075881"/>
    </source>
</evidence>
<proteinExistence type="predicted"/>
<dbReference type="VEuPathDB" id="VectorBase:ACHR014200"/>